<feature type="transmembrane region" description="Helical" evidence="7">
    <location>
        <begin position="251"/>
        <end position="281"/>
    </location>
</feature>
<evidence type="ECO:0000256" key="7">
    <source>
        <dbReference type="RuleBase" id="RU363032"/>
    </source>
</evidence>
<comment type="similarity">
    <text evidence="7">Belongs to the binding-protein-dependent transport system permease family.</text>
</comment>
<accession>A0A0Q3T121</accession>
<gene>
    <name evidence="9" type="ORF">ARD30_02975</name>
</gene>
<dbReference type="PROSITE" id="PS50928">
    <property type="entry name" value="ABC_TM1"/>
    <property type="match status" value="1"/>
</dbReference>
<feature type="transmembrane region" description="Helical" evidence="7">
    <location>
        <begin position="134"/>
        <end position="155"/>
    </location>
</feature>
<evidence type="ECO:0000256" key="6">
    <source>
        <dbReference type="ARBA" id="ARBA00023136"/>
    </source>
</evidence>
<keyword evidence="10" id="KW-1185">Reference proteome</keyword>
<dbReference type="SUPFAM" id="SSF161098">
    <property type="entry name" value="MetI-like"/>
    <property type="match status" value="1"/>
</dbReference>
<evidence type="ECO:0000256" key="1">
    <source>
        <dbReference type="ARBA" id="ARBA00004651"/>
    </source>
</evidence>
<reference evidence="9 10" key="1">
    <citation type="submission" date="2015-10" db="EMBL/GenBank/DDBJ databases">
        <title>Draft genome of Bosea thiooxidans.</title>
        <authorList>
            <person name="Wang X."/>
        </authorList>
    </citation>
    <scope>NUCLEOTIDE SEQUENCE [LARGE SCALE GENOMIC DNA]</scope>
    <source>
        <strain evidence="9 10">CGMCC 9174</strain>
    </source>
</reference>
<dbReference type="Gene3D" id="1.10.3720.10">
    <property type="entry name" value="MetI-like"/>
    <property type="match status" value="1"/>
</dbReference>
<dbReference type="InterPro" id="IPR000515">
    <property type="entry name" value="MetI-like"/>
</dbReference>
<dbReference type="GO" id="GO:0055085">
    <property type="term" value="P:transmembrane transport"/>
    <property type="evidence" value="ECO:0007669"/>
    <property type="project" value="InterPro"/>
</dbReference>
<keyword evidence="3" id="KW-1003">Cell membrane</keyword>
<evidence type="ECO:0000313" key="10">
    <source>
        <dbReference type="Proteomes" id="UP000051562"/>
    </source>
</evidence>
<comment type="subcellular location">
    <subcellularLocation>
        <location evidence="1 7">Cell membrane</location>
        <topology evidence="1 7">Multi-pass membrane protein</topology>
    </subcellularLocation>
</comment>
<dbReference type="PANTHER" id="PTHR43163">
    <property type="entry name" value="DIPEPTIDE TRANSPORT SYSTEM PERMEASE PROTEIN DPPB-RELATED"/>
    <property type="match status" value="1"/>
</dbReference>
<sequence>MLRTLATRILGAVPVVLLVALGIFALVRLAPGDAASTLAAEDASEADIARMRAQWGLDQPVLVQFFYFLGNLARLDMGTSYRYHAPVAELIGQRLPATLELALTALLLAAVIAVPLGVATALKKGSWLDGLGSLLAVLGVSAPSFWVGILLVLLVSGHFNLLPSSGRIPLDVPIRELTGFILLDSLLQGRFDLFRQALSFIVLPAATLAFGMIGIIARISRSAVIDVGQEEFVLTAVAKGLKRREVVSRHLLPNATVPIVTIIGLELGTLISGSIVVEVVFSWPGLGSLLYAAVTARDIPLTTGIVISYTFIFIFMNILVDLIYVLVDPRLRVART</sequence>
<evidence type="ECO:0000256" key="4">
    <source>
        <dbReference type="ARBA" id="ARBA00022692"/>
    </source>
</evidence>
<dbReference type="EMBL" id="LMAR01000023">
    <property type="protein sequence ID" value="KQK31386.1"/>
    <property type="molecule type" value="Genomic_DNA"/>
</dbReference>
<keyword evidence="6 7" id="KW-0472">Membrane</keyword>
<evidence type="ECO:0000256" key="2">
    <source>
        <dbReference type="ARBA" id="ARBA00022448"/>
    </source>
</evidence>
<keyword evidence="2 7" id="KW-0813">Transport</keyword>
<feature type="domain" description="ABC transmembrane type-1" evidence="8">
    <location>
        <begin position="95"/>
        <end position="324"/>
    </location>
</feature>
<feature type="transmembrane region" description="Helical" evidence="7">
    <location>
        <begin position="197"/>
        <end position="217"/>
    </location>
</feature>
<keyword evidence="4 7" id="KW-0812">Transmembrane</keyword>
<feature type="transmembrane region" description="Helical" evidence="7">
    <location>
        <begin position="301"/>
        <end position="327"/>
    </location>
</feature>
<dbReference type="AlphaFoldDB" id="A0A0Q3T121"/>
<feature type="transmembrane region" description="Helical" evidence="7">
    <location>
        <begin position="101"/>
        <end position="122"/>
    </location>
</feature>
<name>A0A0Q3T121_9HYPH</name>
<evidence type="ECO:0000256" key="5">
    <source>
        <dbReference type="ARBA" id="ARBA00022989"/>
    </source>
</evidence>
<dbReference type="PANTHER" id="PTHR43163:SF6">
    <property type="entry name" value="DIPEPTIDE TRANSPORT SYSTEM PERMEASE PROTEIN DPPB-RELATED"/>
    <property type="match status" value="1"/>
</dbReference>
<dbReference type="Pfam" id="PF19300">
    <property type="entry name" value="BPD_transp_1_N"/>
    <property type="match status" value="1"/>
</dbReference>
<proteinExistence type="inferred from homology"/>
<organism evidence="9 10">
    <name type="scientific">Bosea thiooxidans</name>
    <dbReference type="NCBI Taxonomy" id="53254"/>
    <lineage>
        <taxon>Bacteria</taxon>
        <taxon>Pseudomonadati</taxon>
        <taxon>Pseudomonadota</taxon>
        <taxon>Alphaproteobacteria</taxon>
        <taxon>Hyphomicrobiales</taxon>
        <taxon>Boseaceae</taxon>
        <taxon>Bosea</taxon>
    </lineage>
</organism>
<keyword evidence="5 7" id="KW-1133">Transmembrane helix</keyword>
<dbReference type="Proteomes" id="UP000051562">
    <property type="component" value="Unassembled WGS sequence"/>
</dbReference>
<dbReference type="RefSeq" id="WP_055727152.1">
    <property type="nucleotide sequence ID" value="NZ_LMAR01000023.1"/>
</dbReference>
<evidence type="ECO:0000256" key="3">
    <source>
        <dbReference type="ARBA" id="ARBA00022475"/>
    </source>
</evidence>
<comment type="caution">
    <text evidence="9">The sequence shown here is derived from an EMBL/GenBank/DDBJ whole genome shotgun (WGS) entry which is preliminary data.</text>
</comment>
<evidence type="ECO:0000259" key="8">
    <source>
        <dbReference type="PROSITE" id="PS50928"/>
    </source>
</evidence>
<dbReference type="InterPro" id="IPR045621">
    <property type="entry name" value="BPD_transp_1_N"/>
</dbReference>
<dbReference type="GO" id="GO:0005886">
    <property type="term" value="C:plasma membrane"/>
    <property type="evidence" value="ECO:0007669"/>
    <property type="project" value="UniProtKB-SubCell"/>
</dbReference>
<protein>
    <submittedName>
        <fullName evidence="9">Peptide ABC transporter permease</fullName>
    </submittedName>
</protein>
<dbReference type="CDD" id="cd06261">
    <property type="entry name" value="TM_PBP2"/>
    <property type="match status" value="1"/>
</dbReference>
<dbReference type="InterPro" id="IPR035906">
    <property type="entry name" value="MetI-like_sf"/>
</dbReference>
<evidence type="ECO:0000313" key="9">
    <source>
        <dbReference type="EMBL" id="KQK31386.1"/>
    </source>
</evidence>
<dbReference type="Pfam" id="PF00528">
    <property type="entry name" value="BPD_transp_1"/>
    <property type="match status" value="1"/>
</dbReference>